<dbReference type="Proteomes" id="UP000219042">
    <property type="component" value="Unassembled WGS sequence"/>
</dbReference>
<dbReference type="SUPFAM" id="SSF53448">
    <property type="entry name" value="Nucleotide-diphospho-sugar transferases"/>
    <property type="match status" value="1"/>
</dbReference>
<protein>
    <recommendedName>
        <fullName evidence="3">Glycosyl transferase family 8</fullName>
    </recommendedName>
</protein>
<proteinExistence type="predicted"/>
<organism evidence="1 2">
    <name type="scientific">Acinetobacter puyangensis</name>
    <dbReference type="NCBI Taxonomy" id="1096779"/>
    <lineage>
        <taxon>Bacteria</taxon>
        <taxon>Pseudomonadati</taxon>
        <taxon>Pseudomonadota</taxon>
        <taxon>Gammaproteobacteria</taxon>
        <taxon>Moraxellales</taxon>
        <taxon>Moraxellaceae</taxon>
        <taxon>Acinetobacter</taxon>
    </lineage>
</organism>
<dbReference type="EMBL" id="OANT01000003">
    <property type="protein sequence ID" value="SNX44406.1"/>
    <property type="molecule type" value="Genomic_DNA"/>
</dbReference>
<reference evidence="2" key="1">
    <citation type="submission" date="2016-09" db="EMBL/GenBank/DDBJ databases">
        <authorList>
            <person name="Varghese N."/>
            <person name="Submissions S."/>
        </authorList>
    </citation>
    <scope>NUCLEOTIDE SEQUENCE [LARGE SCALE GENOMIC DNA]</scope>
    <source>
        <strain evidence="2">ANC 4466</strain>
    </source>
</reference>
<evidence type="ECO:0000313" key="2">
    <source>
        <dbReference type="Proteomes" id="UP000219042"/>
    </source>
</evidence>
<name>A0A240E754_9GAMM</name>
<accession>A0A240E754</accession>
<evidence type="ECO:0000313" key="1">
    <source>
        <dbReference type="EMBL" id="SNX44406.1"/>
    </source>
</evidence>
<dbReference type="OrthoDB" id="4614415at2"/>
<dbReference type="RefSeq" id="WP_097078661.1">
    <property type="nucleotide sequence ID" value="NZ_BAABHT010000001.1"/>
</dbReference>
<dbReference type="InterPro" id="IPR029044">
    <property type="entry name" value="Nucleotide-diphossugar_trans"/>
</dbReference>
<sequence length="262" mass="30384">MLLFVTSMIHPQACEDYNKKISLLNKLIDSLSHQKNQNFKLIICFNEIPDIRFPSFVKAVQLDIDIPKSYKETGKISYEDIRLDKGSKLCASILFGLQFSPKYIMIIDSDDFININLVDYILNSEYYDLFVVNTGFKFNASTQRIKKMDNFYETCGSCFIFSTEALEIDTNLKFHSTNFSISDIKNNFNDIFITNTLGSHKFSLNSFKENQKKIKFLEFPAVLYNVGTSVNHSRFSSSKFHWWNSKKATQSFLIDFGIKELN</sequence>
<dbReference type="AlphaFoldDB" id="A0A240E754"/>
<evidence type="ECO:0008006" key="3">
    <source>
        <dbReference type="Google" id="ProtNLM"/>
    </source>
</evidence>
<dbReference type="Gene3D" id="3.90.550.10">
    <property type="entry name" value="Spore Coat Polysaccharide Biosynthesis Protein SpsA, Chain A"/>
    <property type="match status" value="1"/>
</dbReference>
<keyword evidence="2" id="KW-1185">Reference proteome</keyword>
<gene>
    <name evidence="1" type="ORF">SAMN05421731_103144</name>
</gene>